<dbReference type="Proteomes" id="UP000234579">
    <property type="component" value="Unassembled WGS sequence"/>
</dbReference>
<evidence type="ECO:0000313" key="2">
    <source>
        <dbReference type="Proteomes" id="UP000234579"/>
    </source>
</evidence>
<sequence length="57" mass="6446">MNILFGIVFIVLGLFCLVVKSNHYVGIRLPWTLNDSKIWYQTNRLAGGLEIIIGLVI</sequence>
<reference evidence="2" key="1">
    <citation type="submission" date="2017-12" db="EMBL/GenBank/DDBJ databases">
        <authorList>
            <person name="Christensen H."/>
        </authorList>
    </citation>
    <scope>NUCLEOTIDE SEQUENCE [LARGE SCALE GENOMIC DNA]</scope>
    <source>
        <strain evidence="2">268A</strain>
    </source>
</reference>
<dbReference type="InterPro" id="IPR025962">
    <property type="entry name" value="SdpI/YhfL"/>
</dbReference>
<dbReference type="Pfam" id="PF13630">
    <property type="entry name" value="SdpI"/>
    <property type="match status" value="1"/>
</dbReference>
<protein>
    <recommendedName>
        <fullName evidence="3">SdpI family protein</fullName>
    </recommendedName>
</protein>
<organism evidence="1 2">
    <name type="scientific">Ligilactobacillus agilis</name>
    <dbReference type="NCBI Taxonomy" id="1601"/>
    <lineage>
        <taxon>Bacteria</taxon>
        <taxon>Bacillati</taxon>
        <taxon>Bacillota</taxon>
        <taxon>Bacilli</taxon>
        <taxon>Lactobacillales</taxon>
        <taxon>Lactobacillaceae</taxon>
        <taxon>Ligilactobacillus</taxon>
    </lineage>
</organism>
<dbReference type="EMBL" id="PKGI01000011">
    <property type="protein sequence ID" value="PLA77147.1"/>
    <property type="molecule type" value="Genomic_DNA"/>
</dbReference>
<comment type="caution">
    <text evidence="1">The sequence shown here is derived from an EMBL/GenBank/DDBJ whole genome shotgun (WGS) entry which is preliminary data.</text>
</comment>
<accession>A0A2I2ACT6</accession>
<proteinExistence type="predicted"/>
<evidence type="ECO:0008006" key="3">
    <source>
        <dbReference type="Google" id="ProtNLM"/>
    </source>
</evidence>
<dbReference type="RefSeq" id="WP_101811378.1">
    <property type="nucleotide sequence ID" value="NZ_PKGI01000011.1"/>
</dbReference>
<evidence type="ECO:0000313" key="1">
    <source>
        <dbReference type="EMBL" id="PLA77147.1"/>
    </source>
</evidence>
<name>A0A2I2ACT6_9LACO</name>
<dbReference type="AlphaFoldDB" id="A0A2I2ACT6"/>
<gene>
    <name evidence="1" type="ORF">CYR79_02410</name>
</gene>